<dbReference type="AlphaFoldDB" id="Q1H437"/>
<dbReference type="STRING" id="265072.Mfla_0480"/>
<dbReference type="RefSeq" id="WP_011478847.1">
    <property type="nucleotide sequence ID" value="NC_007947.1"/>
</dbReference>
<keyword evidence="2" id="KW-0812">Transmembrane</keyword>
<dbReference type="EMBL" id="CP000284">
    <property type="protein sequence ID" value="ABE48750.1"/>
    <property type="molecule type" value="Genomic_DNA"/>
</dbReference>
<reference evidence="2 3" key="1">
    <citation type="submission" date="2006-03" db="EMBL/GenBank/DDBJ databases">
        <title>Complete sequence of Methylobacillus flagellatus KT.</title>
        <authorList>
            <consortium name="US DOE Joint Genome Institute"/>
            <person name="Copeland A."/>
            <person name="Lucas S."/>
            <person name="Lapidus A."/>
            <person name="Barry K."/>
            <person name="Detter J.C."/>
            <person name="Glavina del Rio T."/>
            <person name="Hammon N."/>
            <person name="Israni S."/>
            <person name="Dalin E."/>
            <person name="Tice H."/>
            <person name="Pitluck S."/>
            <person name="Brettin T."/>
            <person name="Bruce D."/>
            <person name="Han C."/>
            <person name="Tapia R."/>
            <person name="Saunders E."/>
            <person name="Gilna P."/>
            <person name="Schmutz J."/>
            <person name="Larimer F."/>
            <person name="Land M."/>
            <person name="Kyrpides N."/>
            <person name="Anderson I."/>
            <person name="Richardson P."/>
        </authorList>
    </citation>
    <scope>NUCLEOTIDE SEQUENCE [LARGE SCALE GENOMIC DNA]</scope>
    <source>
        <strain evidence="3">KT / ATCC 51484 / DSM 6875</strain>
    </source>
</reference>
<accession>Q1H437</accession>
<evidence type="ECO:0000313" key="2">
    <source>
        <dbReference type="EMBL" id="ABE48750.1"/>
    </source>
</evidence>
<evidence type="ECO:0000313" key="3">
    <source>
        <dbReference type="Proteomes" id="UP000002440"/>
    </source>
</evidence>
<dbReference type="HOGENOM" id="CLU_1946295_0_0_4"/>
<dbReference type="PROSITE" id="PS51257">
    <property type="entry name" value="PROKAR_LIPOPROTEIN"/>
    <property type="match status" value="1"/>
</dbReference>
<name>Q1H437_METFK</name>
<feature type="signal peptide" evidence="1">
    <location>
        <begin position="1"/>
        <end position="25"/>
    </location>
</feature>
<keyword evidence="3" id="KW-1185">Reference proteome</keyword>
<dbReference type="Proteomes" id="UP000002440">
    <property type="component" value="Chromosome"/>
</dbReference>
<evidence type="ECO:0000256" key="1">
    <source>
        <dbReference type="SAM" id="SignalP"/>
    </source>
</evidence>
<feature type="chain" id="PRO_5004190065" evidence="1">
    <location>
        <begin position="26"/>
        <end position="129"/>
    </location>
</feature>
<organism evidence="2 3">
    <name type="scientific">Methylobacillus flagellatus (strain ATCC 51484 / DSM 6875 / VKM B-1610 / KT)</name>
    <dbReference type="NCBI Taxonomy" id="265072"/>
    <lineage>
        <taxon>Bacteria</taxon>
        <taxon>Pseudomonadati</taxon>
        <taxon>Pseudomonadota</taxon>
        <taxon>Betaproteobacteria</taxon>
        <taxon>Nitrosomonadales</taxon>
        <taxon>Methylophilaceae</taxon>
        <taxon>Methylobacillus</taxon>
    </lineage>
</organism>
<keyword evidence="1" id="KW-0732">Signal</keyword>
<sequence length="129" mass="14578">MRVMITLLFAICVSCLLIGCTIGNGQICGPQTPAAYCDKVAYDRLKNPKPYGAHWIKDNMTKESRRMDIAACGAKGNESVNFLPHEIQSAKQPEDFNNVMAEARLTKKWADCMRDKGYTYLEYCDERCL</sequence>
<keyword evidence="2" id="KW-0472">Membrane</keyword>
<proteinExistence type="predicted"/>
<dbReference type="KEGG" id="mfa:Mfla_0480"/>
<gene>
    <name evidence="2" type="ordered locus">Mfla_0480</name>
</gene>
<protein>
    <submittedName>
        <fullName evidence="2">Putative transmembrane protein</fullName>
    </submittedName>
</protein>